<accession>A0A2M6WDU8</accession>
<sequence length="450" mass="51467">MKTVCITSFQGLISRILEGGVVDVLLEDGDVRIVILVPKFKLEYFKKILGQKERVYIEGVEENQLSRIARLFHAISFMLLDTHTMRLIRRSPRDYSGFLRYIATQGFARLFGHSRTVRKFFRFLNYYFSGKPLFEDIFQRYAPVCVLSMDIKHPLDTKLVIEAKKKGITTVGMVRSWDYLTAKGVIRVQPEKMIVHNSIIAKEAMQYADMEERDIEIIGMPHFDAYVNEKRSSKKEFFNRIGVPENKKLIILAVPGNKFSDIDSDFYDIFCRTVEEDVFAEPVHILVRVPPGDSVPGGEGLCDALSFDIPGVQFGDFHRKANEMSYNDVLHLANVLHFADVLVTTSSTLIIDAAVFDVPTVYLGFDGYKRRPYIKSIRHYFDYDHAKHIISANGGRMANSPGELIAHVNHYLKHPEDEQAGRKKIVDEQCFLLDGNASKRLAQFVRAQLP</sequence>
<gene>
    <name evidence="1" type="ORF">COU17_03385</name>
</gene>
<protein>
    <recommendedName>
        <fullName evidence="3">UDP-N-acetylglucosamine 2-epimerase domain-containing protein</fullName>
    </recommendedName>
</protein>
<evidence type="ECO:0000313" key="2">
    <source>
        <dbReference type="Proteomes" id="UP000228809"/>
    </source>
</evidence>
<dbReference type="InterPro" id="IPR007554">
    <property type="entry name" value="Glycerophosphate_synth"/>
</dbReference>
<dbReference type="InterPro" id="IPR043148">
    <property type="entry name" value="TagF_C"/>
</dbReference>
<organism evidence="1 2">
    <name type="scientific">Candidatus Kaiserbacteria bacterium CG10_big_fil_rev_8_21_14_0_10_49_17</name>
    <dbReference type="NCBI Taxonomy" id="1974609"/>
    <lineage>
        <taxon>Bacteria</taxon>
        <taxon>Candidatus Kaiseribacteriota</taxon>
    </lineage>
</organism>
<comment type="caution">
    <text evidence="1">The sequence shown here is derived from an EMBL/GenBank/DDBJ whole genome shotgun (WGS) entry which is preliminary data.</text>
</comment>
<name>A0A2M6WDU8_9BACT</name>
<dbReference type="Gene3D" id="3.40.50.12580">
    <property type="match status" value="1"/>
</dbReference>
<dbReference type="Proteomes" id="UP000228809">
    <property type="component" value="Unassembled WGS sequence"/>
</dbReference>
<dbReference type="AlphaFoldDB" id="A0A2M6WDU8"/>
<evidence type="ECO:0008006" key="3">
    <source>
        <dbReference type="Google" id="ProtNLM"/>
    </source>
</evidence>
<dbReference type="SUPFAM" id="SSF53756">
    <property type="entry name" value="UDP-Glycosyltransferase/glycogen phosphorylase"/>
    <property type="match status" value="1"/>
</dbReference>
<dbReference type="Pfam" id="PF04464">
    <property type="entry name" value="Glyphos_transf"/>
    <property type="match status" value="1"/>
</dbReference>
<dbReference type="GO" id="GO:0047355">
    <property type="term" value="F:CDP-glycerol glycerophosphotransferase activity"/>
    <property type="evidence" value="ECO:0007669"/>
    <property type="project" value="InterPro"/>
</dbReference>
<dbReference type="EMBL" id="PFBJ01000018">
    <property type="protein sequence ID" value="PIT90969.1"/>
    <property type="molecule type" value="Genomic_DNA"/>
</dbReference>
<dbReference type="GO" id="GO:0016020">
    <property type="term" value="C:membrane"/>
    <property type="evidence" value="ECO:0007669"/>
    <property type="project" value="InterPro"/>
</dbReference>
<proteinExistence type="predicted"/>
<evidence type="ECO:0000313" key="1">
    <source>
        <dbReference type="EMBL" id="PIT90969.1"/>
    </source>
</evidence>
<reference evidence="2" key="1">
    <citation type="submission" date="2017-09" db="EMBL/GenBank/DDBJ databases">
        <title>Depth-based differentiation of microbial function through sediment-hosted aquifers and enrichment of novel symbionts in the deep terrestrial subsurface.</title>
        <authorList>
            <person name="Probst A.J."/>
            <person name="Ladd B."/>
            <person name="Jarett J.K."/>
            <person name="Geller-Mcgrath D.E."/>
            <person name="Sieber C.M.K."/>
            <person name="Emerson J.B."/>
            <person name="Anantharaman K."/>
            <person name="Thomas B.C."/>
            <person name="Malmstrom R."/>
            <person name="Stieglmeier M."/>
            <person name="Klingl A."/>
            <person name="Woyke T."/>
            <person name="Ryan C.M."/>
            <person name="Banfield J.F."/>
        </authorList>
    </citation>
    <scope>NUCLEOTIDE SEQUENCE [LARGE SCALE GENOMIC DNA]</scope>
</reference>